<reference evidence="1 2" key="1">
    <citation type="journal article" date="2015" name="Genome Announc.">
        <title>Complete genome sequences for 35 biothreat assay-relevant bacillus species.</title>
        <authorList>
            <person name="Johnson S.L."/>
            <person name="Daligault H.E."/>
            <person name="Davenport K.W."/>
            <person name="Jaissle J."/>
            <person name="Frey K.G."/>
            <person name="Ladner J.T."/>
            <person name="Broomall S.M."/>
            <person name="Bishop-Lilly K.A."/>
            <person name="Bruce D.C."/>
            <person name="Gibbons H.S."/>
            <person name="Coyne S.R."/>
            <person name="Lo C.C."/>
            <person name="Meincke L."/>
            <person name="Munk A.C."/>
            <person name="Koroleva G.I."/>
            <person name="Rosenzweig C.N."/>
            <person name="Palacios G.F."/>
            <person name="Redden C.L."/>
            <person name="Minogue T.D."/>
            <person name="Chain P.S."/>
        </authorList>
    </citation>
    <scope>NUCLEOTIDE SEQUENCE [LARGE SCALE GENOMIC DNA]</scope>
    <source>
        <strain evidence="2">ATCC 14581 / DSM 32 / JCM 2506 / NBRC 15308 / NCIMB 9376 / NCTC 10342 / NRRL B-14308 / VKM B-512</strain>
    </source>
</reference>
<proteinExistence type="predicted"/>
<evidence type="ECO:0000313" key="1">
    <source>
        <dbReference type="EMBL" id="AJI21522.1"/>
    </source>
</evidence>
<name>A0A0B6AKF2_PRIM2</name>
<organism evidence="1 2">
    <name type="scientific">Priestia megaterium (strain ATCC 14581 / DSM 32 / CCUG 1817 / JCM 2506 / NBRC 15308 / NCIMB 9376 / NCTC 10342 / NRRL B-14308 / VKM B-512 / Ford 19)</name>
    <name type="common">Bacillus megaterium</name>
    <dbReference type="NCBI Taxonomy" id="1348623"/>
    <lineage>
        <taxon>Bacteria</taxon>
        <taxon>Bacillati</taxon>
        <taxon>Bacillota</taxon>
        <taxon>Bacilli</taxon>
        <taxon>Bacillales</taxon>
        <taxon>Bacillaceae</taxon>
        <taxon>Priestia</taxon>
    </lineage>
</organism>
<accession>A0A0B6AKF2</accession>
<dbReference type="RefSeq" id="WP_013056134.1">
    <property type="nucleotide sequence ID" value="NZ_BCVB01000002.1"/>
</dbReference>
<evidence type="ECO:0000313" key="2">
    <source>
        <dbReference type="Proteomes" id="UP000031829"/>
    </source>
</evidence>
<dbReference type="Proteomes" id="UP000031829">
    <property type="component" value="Chromosome"/>
</dbReference>
<dbReference type="KEGG" id="bmeg:BG04_3721"/>
<dbReference type="EMBL" id="CP009920">
    <property type="protein sequence ID" value="AJI21522.1"/>
    <property type="molecule type" value="Genomic_DNA"/>
</dbReference>
<dbReference type="AlphaFoldDB" id="A0A0B6AKF2"/>
<dbReference type="GeneID" id="93641771"/>
<dbReference type="HOGENOM" id="CLU_176793_0_0_9"/>
<sequence>MGSPYLCPSCKTNRTRFNIIEQNAKPVKMDPRSGDVVEEYTNDTLDAFHAAYNGPQKRIQCGACGLVEDETMFVRHAESNKLQ</sequence>
<protein>
    <recommendedName>
        <fullName evidence="3">DNA alkylation repair protein</fullName>
    </recommendedName>
</protein>
<gene>
    <name evidence="1" type="ORF">BG04_3721</name>
</gene>
<evidence type="ECO:0008006" key="3">
    <source>
        <dbReference type="Google" id="ProtNLM"/>
    </source>
</evidence>